<dbReference type="InterPro" id="IPR032599">
    <property type="entry name" value="YcdB/YcdC_rep_domain"/>
</dbReference>
<evidence type="ECO:0000259" key="3">
    <source>
        <dbReference type="PROSITE" id="PS51272"/>
    </source>
</evidence>
<dbReference type="Pfam" id="PF00395">
    <property type="entry name" value="SLH"/>
    <property type="match status" value="2"/>
</dbReference>
<dbReference type="InterPro" id="IPR001119">
    <property type="entry name" value="SLH_dom"/>
</dbReference>
<feature type="compositionally biased region" description="Basic and acidic residues" evidence="1">
    <location>
        <begin position="427"/>
        <end position="440"/>
    </location>
</feature>
<dbReference type="Proteomes" id="UP000031967">
    <property type="component" value="Unassembled WGS sequence"/>
</dbReference>
<protein>
    <recommendedName>
        <fullName evidence="3">SLH domain-containing protein</fullName>
    </recommendedName>
</protein>
<dbReference type="RefSeq" id="WP_041051876.1">
    <property type="nucleotide sequence ID" value="NZ_JXAK01000075.1"/>
</dbReference>
<feature type="region of interest" description="Disordered" evidence="1">
    <location>
        <begin position="419"/>
        <end position="440"/>
    </location>
</feature>
<keyword evidence="5" id="KW-1185">Reference proteome</keyword>
<accession>A0ABR5ABA9</accession>
<evidence type="ECO:0000256" key="1">
    <source>
        <dbReference type="SAM" id="MobiDB-lite"/>
    </source>
</evidence>
<feature type="signal peptide" evidence="2">
    <location>
        <begin position="1"/>
        <end position="34"/>
    </location>
</feature>
<sequence>MKMIYRKHFPERLKKAVAVTTLSLVGLQPAAAFAETSAVQVTAGEAVSVSATGSAVPSTGAVQNAALPTAKITKEQAVEIVKKLFPQFEKFTVSNVQLGDHSTYPPQYQNVWSIQWEYTVGNNSYGFSSKVDSMTGDLLSTSIYQPIPGKNETYYPPKLTEEEALAVAKEFIKKASPSIPESAIRKSDTVFVHAPQPLFGPVLYSFSFAIDVNGVRSPSDILYITVDGNGQVTGYNRSVSGDVYPSGTPALSAEEASKIYEASVDYTLQYMPVYKTSYRDKKWILGWTPRRMGEANVDAQTGDLLDEMGNKADTQSAPYADVEKMSAVFTPVLGSDHGQLTADQAVQAVEQRMQIPQDRKPSYQTLRSDGPYSFGSGKKVWDLNWTEQPQKPQPFPSSTHASVDAMTGQILEYRQNAFGPPWTQSENQHETTSRITNEEARNKATEYINILYPDAANELKLITASTNPKQGDSSFDFQFQRFYKGIPVGGESASLSLDASGKLTSYYANRTDDLDTALGKLEAKLTLEDAKAKYLTDTTEQLQYKRFGGYYLASNGNFQPVSIKLVYARVNRNPNQNGFVLNAASGEWTPSFTGTESPASGSDPIPQDIAKHWARKELATLLKYGVIKADDADLIHPDEALTFGDWMNMMKQAVNPNFEPQAPYRADVKVAGFSDVDAASPYYAASQLYIQNRWLNPETTPELHPEQPLTREALAVNLIHVIKYDKLASVLERNAAESFLDRSEISDAERGAVSLAVQLGLLTATADNRFDPQHRVTKAEAAAVLMRLVTLQGKLDQVIVN</sequence>
<evidence type="ECO:0000313" key="4">
    <source>
        <dbReference type="EMBL" id="KIL38123.1"/>
    </source>
</evidence>
<evidence type="ECO:0000313" key="5">
    <source>
        <dbReference type="Proteomes" id="UP000031967"/>
    </source>
</evidence>
<feature type="chain" id="PRO_5046148230" description="SLH domain-containing protein" evidence="2">
    <location>
        <begin position="35"/>
        <end position="801"/>
    </location>
</feature>
<organism evidence="4 5">
    <name type="scientific">Gordoniibacillus kamchatkensis</name>
    <dbReference type="NCBI Taxonomy" id="1590651"/>
    <lineage>
        <taxon>Bacteria</taxon>
        <taxon>Bacillati</taxon>
        <taxon>Bacillota</taxon>
        <taxon>Bacilli</taxon>
        <taxon>Bacillales</taxon>
        <taxon>Paenibacillaceae</taxon>
        <taxon>Gordoniibacillus</taxon>
    </lineage>
</organism>
<keyword evidence="2" id="KW-0732">Signal</keyword>
<dbReference type="PROSITE" id="PS51272">
    <property type="entry name" value="SLH"/>
    <property type="match status" value="2"/>
</dbReference>
<evidence type="ECO:0000256" key="2">
    <source>
        <dbReference type="SAM" id="SignalP"/>
    </source>
</evidence>
<dbReference type="Pfam" id="PF16244">
    <property type="entry name" value="DUF4901"/>
    <property type="match status" value="2"/>
</dbReference>
<dbReference type="EMBL" id="JXAK01000075">
    <property type="protein sequence ID" value="KIL38123.1"/>
    <property type="molecule type" value="Genomic_DNA"/>
</dbReference>
<feature type="domain" description="SLH" evidence="3">
    <location>
        <begin position="736"/>
        <end position="799"/>
    </location>
</feature>
<reference evidence="4 5" key="1">
    <citation type="submission" date="2014-12" db="EMBL/GenBank/DDBJ databases">
        <title>Draft genome sequence of Paenibacillus kamchatkensis strain B-2647.</title>
        <authorList>
            <person name="Karlyshev A.V."/>
            <person name="Kudryashova E.B."/>
        </authorList>
    </citation>
    <scope>NUCLEOTIDE SEQUENCE [LARGE SCALE GENOMIC DNA]</scope>
    <source>
        <strain evidence="4 5">VKM B-2647</strain>
    </source>
</reference>
<gene>
    <name evidence="4" type="ORF">SD70_28425</name>
</gene>
<comment type="caution">
    <text evidence="4">The sequence shown here is derived from an EMBL/GenBank/DDBJ whole genome shotgun (WGS) entry which is preliminary data.</text>
</comment>
<feature type="domain" description="SLH" evidence="3">
    <location>
        <begin position="601"/>
        <end position="664"/>
    </location>
</feature>
<proteinExistence type="predicted"/>
<name>A0ABR5ABA9_9BACL</name>